<name>A0A2G8JLC5_STIJA</name>
<dbReference type="EMBL" id="MRZV01001661">
    <property type="protein sequence ID" value="PIK36533.1"/>
    <property type="molecule type" value="Genomic_DNA"/>
</dbReference>
<dbReference type="AlphaFoldDB" id="A0A2G8JLC5"/>
<gene>
    <name evidence="2" type="ORF">BSL78_26641</name>
</gene>
<feature type="region of interest" description="Disordered" evidence="1">
    <location>
        <begin position="1"/>
        <end position="48"/>
    </location>
</feature>
<feature type="compositionally biased region" description="Basic and acidic residues" evidence="1">
    <location>
        <begin position="134"/>
        <end position="154"/>
    </location>
</feature>
<reference evidence="2 3" key="1">
    <citation type="journal article" date="2017" name="PLoS Biol.">
        <title>The sea cucumber genome provides insights into morphological evolution and visceral regeneration.</title>
        <authorList>
            <person name="Zhang X."/>
            <person name="Sun L."/>
            <person name="Yuan J."/>
            <person name="Sun Y."/>
            <person name="Gao Y."/>
            <person name="Zhang L."/>
            <person name="Li S."/>
            <person name="Dai H."/>
            <person name="Hamel J.F."/>
            <person name="Liu C."/>
            <person name="Yu Y."/>
            <person name="Liu S."/>
            <person name="Lin W."/>
            <person name="Guo K."/>
            <person name="Jin S."/>
            <person name="Xu P."/>
            <person name="Storey K.B."/>
            <person name="Huan P."/>
            <person name="Zhang T."/>
            <person name="Zhou Y."/>
            <person name="Zhang J."/>
            <person name="Lin C."/>
            <person name="Li X."/>
            <person name="Xing L."/>
            <person name="Huo D."/>
            <person name="Sun M."/>
            <person name="Wang L."/>
            <person name="Mercier A."/>
            <person name="Li F."/>
            <person name="Yang H."/>
            <person name="Xiang J."/>
        </authorList>
    </citation>
    <scope>NUCLEOTIDE SEQUENCE [LARGE SCALE GENOMIC DNA]</scope>
    <source>
        <strain evidence="2">Shaxun</strain>
        <tissue evidence="2">Muscle</tissue>
    </source>
</reference>
<evidence type="ECO:0000313" key="2">
    <source>
        <dbReference type="EMBL" id="PIK36533.1"/>
    </source>
</evidence>
<accession>A0A2G8JLC5</accession>
<dbReference type="SUPFAM" id="SSF57997">
    <property type="entry name" value="Tropomyosin"/>
    <property type="match status" value="1"/>
</dbReference>
<dbReference type="OrthoDB" id="3549872at2759"/>
<evidence type="ECO:0000313" key="3">
    <source>
        <dbReference type="Proteomes" id="UP000230750"/>
    </source>
</evidence>
<keyword evidence="3" id="KW-1185">Reference proteome</keyword>
<proteinExistence type="predicted"/>
<feature type="compositionally biased region" description="Polar residues" evidence="1">
    <location>
        <begin position="35"/>
        <end position="44"/>
    </location>
</feature>
<organism evidence="2 3">
    <name type="scientific">Stichopus japonicus</name>
    <name type="common">Sea cucumber</name>
    <dbReference type="NCBI Taxonomy" id="307972"/>
    <lineage>
        <taxon>Eukaryota</taxon>
        <taxon>Metazoa</taxon>
        <taxon>Echinodermata</taxon>
        <taxon>Eleutherozoa</taxon>
        <taxon>Echinozoa</taxon>
        <taxon>Holothuroidea</taxon>
        <taxon>Aspidochirotacea</taxon>
        <taxon>Aspidochirotida</taxon>
        <taxon>Stichopodidae</taxon>
        <taxon>Apostichopus</taxon>
    </lineage>
</organism>
<dbReference type="Gene3D" id="1.20.5.340">
    <property type="match status" value="1"/>
</dbReference>
<dbReference type="Proteomes" id="UP000230750">
    <property type="component" value="Unassembled WGS sequence"/>
</dbReference>
<feature type="region of interest" description="Disordered" evidence="1">
    <location>
        <begin position="106"/>
        <end position="180"/>
    </location>
</feature>
<evidence type="ECO:0000256" key="1">
    <source>
        <dbReference type="SAM" id="MobiDB-lite"/>
    </source>
</evidence>
<comment type="caution">
    <text evidence="2">The sequence shown here is derived from an EMBL/GenBank/DDBJ whole genome shotgun (WGS) entry which is preliminary data.</text>
</comment>
<feature type="compositionally biased region" description="Basic residues" evidence="1">
    <location>
        <begin position="167"/>
        <end position="180"/>
    </location>
</feature>
<dbReference type="STRING" id="307972.A0A2G8JLC5"/>
<protein>
    <submittedName>
        <fullName evidence="2">Putative rootletin isoform X6</fullName>
    </submittedName>
</protein>
<sequence length="180" mass="20319">MKGFDNTYATTTDGRGSPIPRTGSPDLAEHPLSPDRSTSPSKMDQTVLEIDPETIRIALRDFAQRLKGIEKERDEAQARLSHSQQEMAEMEVSRAQIEDRLQQVQRSLGEAEEGKRGADGRLSSAQTALMLQEETLRRNERERKGLLEKIHTMERSVQGSESDKRGCRIRLPRCSRGSRS</sequence>